<dbReference type="GO" id="GO:0003746">
    <property type="term" value="F:translation elongation factor activity"/>
    <property type="evidence" value="ECO:0007669"/>
    <property type="project" value="UniProtKB-KW"/>
</dbReference>
<keyword evidence="3" id="KW-1185">Reference proteome</keyword>
<dbReference type="InterPro" id="IPR001437">
    <property type="entry name" value="Tscrpt_elong_fac_GreA/B_C"/>
</dbReference>
<dbReference type="EMBL" id="AONG01000006">
    <property type="protein sequence ID" value="KIQ70211.1"/>
    <property type="molecule type" value="Genomic_DNA"/>
</dbReference>
<dbReference type="InterPro" id="IPR036953">
    <property type="entry name" value="GreA/GreB_C_sf"/>
</dbReference>
<dbReference type="Gene3D" id="3.10.50.30">
    <property type="entry name" value="Transcription elongation factor, GreA/GreB, C-terminal domain"/>
    <property type="match status" value="1"/>
</dbReference>
<name>A0A0D0PFX2_9RHOB</name>
<protein>
    <submittedName>
        <fullName evidence="2">GreA/GreB family elongation factor</fullName>
    </submittedName>
</protein>
<comment type="caution">
    <text evidence="2">The sequence shown here is derived from an EMBL/GenBank/DDBJ whole genome shotgun (WGS) entry which is preliminary data.</text>
</comment>
<dbReference type="GO" id="GO:0003677">
    <property type="term" value="F:DNA binding"/>
    <property type="evidence" value="ECO:0007669"/>
    <property type="project" value="InterPro"/>
</dbReference>
<dbReference type="GO" id="GO:0006354">
    <property type="term" value="P:DNA-templated transcription elongation"/>
    <property type="evidence" value="ECO:0007669"/>
    <property type="project" value="TreeGrafter"/>
</dbReference>
<keyword evidence="2" id="KW-0251">Elongation factor</keyword>
<sequence>MRNPDLADLLLEKLGRAQIVIAAKLPSDVVSIGRAVTYRDEATGTEKTVTPVFPEDADISRGRISILTPIGAAILGLATGASPPWNTRTGIRRTLTILRVVADEAAEVGQAQ</sequence>
<dbReference type="PATRIC" id="fig|1123501.6.peg.1248"/>
<gene>
    <name evidence="2" type="ORF">Wenmar_01170</name>
</gene>
<dbReference type="PANTHER" id="PTHR30437:SF5">
    <property type="entry name" value="REGULATOR OF NUCLEOSIDE DIPHOSPHATE KINASE"/>
    <property type="match status" value="1"/>
</dbReference>
<dbReference type="PANTHER" id="PTHR30437">
    <property type="entry name" value="TRANSCRIPTION ELONGATION FACTOR GREA"/>
    <property type="match status" value="1"/>
</dbReference>
<dbReference type="SUPFAM" id="SSF54534">
    <property type="entry name" value="FKBP-like"/>
    <property type="match status" value="1"/>
</dbReference>
<proteinExistence type="predicted"/>
<organism evidence="2 3">
    <name type="scientific">Wenxinia marina DSM 24838</name>
    <dbReference type="NCBI Taxonomy" id="1123501"/>
    <lineage>
        <taxon>Bacteria</taxon>
        <taxon>Pseudomonadati</taxon>
        <taxon>Pseudomonadota</taxon>
        <taxon>Alphaproteobacteria</taxon>
        <taxon>Rhodobacterales</taxon>
        <taxon>Roseobacteraceae</taxon>
        <taxon>Wenxinia</taxon>
    </lineage>
</organism>
<dbReference type="Proteomes" id="UP000035100">
    <property type="component" value="Unassembled WGS sequence"/>
</dbReference>
<evidence type="ECO:0000313" key="2">
    <source>
        <dbReference type="EMBL" id="KIQ70211.1"/>
    </source>
</evidence>
<evidence type="ECO:0000259" key="1">
    <source>
        <dbReference type="Pfam" id="PF01272"/>
    </source>
</evidence>
<feature type="domain" description="Transcription elongation factor GreA/GreB C-terminal" evidence="1">
    <location>
        <begin position="26"/>
        <end position="100"/>
    </location>
</feature>
<dbReference type="InterPro" id="IPR023459">
    <property type="entry name" value="Tscrpt_elong_fac_GreA/B_fam"/>
</dbReference>
<keyword evidence="2" id="KW-0648">Protein biosynthesis</keyword>
<dbReference type="GO" id="GO:0070063">
    <property type="term" value="F:RNA polymerase binding"/>
    <property type="evidence" value="ECO:0007669"/>
    <property type="project" value="InterPro"/>
</dbReference>
<dbReference type="STRING" id="1123501.Wenmar_01170"/>
<dbReference type="PIRSF" id="PIRSF006092">
    <property type="entry name" value="GreA_GreB"/>
    <property type="match status" value="1"/>
</dbReference>
<dbReference type="AlphaFoldDB" id="A0A0D0PFX2"/>
<evidence type="ECO:0000313" key="3">
    <source>
        <dbReference type="Proteomes" id="UP000035100"/>
    </source>
</evidence>
<dbReference type="GO" id="GO:0032784">
    <property type="term" value="P:regulation of DNA-templated transcription elongation"/>
    <property type="evidence" value="ECO:0007669"/>
    <property type="project" value="InterPro"/>
</dbReference>
<accession>A0A0D0PFX2</accession>
<reference evidence="2 3" key="1">
    <citation type="submission" date="2013-01" db="EMBL/GenBank/DDBJ databases">
        <authorList>
            <person name="Fiebig A."/>
            <person name="Goeker M."/>
            <person name="Klenk H.-P.P."/>
        </authorList>
    </citation>
    <scope>NUCLEOTIDE SEQUENCE [LARGE SCALE GENOMIC DNA]</scope>
    <source>
        <strain evidence="2 3">DSM 24838</strain>
    </source>
</reference>
<dbReference type="Pfam" id="PF01272">
    <property type="entry name" value="GreA_GreB"/>
    <property type="match status" value="1"/>
</dbReference>